<organism evidence="2 3">
    <name type="scientific">Tardibacter chloracetimidivorans</name>
    <dbReference type="NCBI Taxonomy" id="1921510"/>
    <lineage>
        <taxon>Bacteria</taxon>
        <taxon>Pseudomonadati</taxon>
        <taxon>Pseudomonadota</taxon>
        <taxon>Alphaproteobacteria</taxon>
        <taxon>Sphingomonadales</taxon>
        <taxon>Sphingomonadaceae</taxon>
        <taxon>Tardibacter</taxon>
    </lineage>
</organism>
<dbReference type="Pfam" id="PF11720">
    <property type="entry name" value="Inhibitor_I78"/>
    <property type="match status" value="1"/>
</dbReference>
<dbReference type="PANTHER" id="PTHR39600">
    <property type="entry name" value="PEPTIDASE INHIBITOR I78 FAMILY PROTEIN"/>
    <property type="match status" value="1"/>
</dbReference>
<dbReference type="Proteomes" id="UP000182063">
    <property type="component" value="Chromosome"/>
</dbReference>
<evidence type="ECO:0000313" key="2">
    <source>
        <dbReference type="EMBL" id="API58211.1"/>
    </source>
</evidence>
<dbReference type="KEGG" id="sphj:BSL82_01920"/>
<reference evidence="3" key="1">
    <citation type="submission" date="2016-11" db="EMBL/GenBank/DDBJ databases">
        <title>Complete Genome Sequence of alachlor-degrading Sphingomonas sp. strain JJ-A5.</title>
        <authorList>
            <person name="Lee H."/>
            <person name="Ka J.-O."/>
        </authorList>
    </citation>
    <scope>NUCLEOTIDE SEQUENCE [LARGE SCALE GENOMIC DNA]</scope>
    <source>
        <strain evidence="3">JJ-A5</strain>
    </source>
</reference>
<dbReference type="PROSITE" id="PS51257">
    <property type="entry name" value="PROKAR_LIPOPROTEIN"/>
    <property type="match status" value="1"/>
</dbReference>
<sequence length="94" mass="9970">MNRLAVLSVAGLLASCATASPPIPEPTGNCDASKGQFAVNQSYTVELAASVQESTGSRAMRVTRPGQAVTMDFRQDRVNVELDENDKIVRVTCG</sequence>
<dbReference type="InterPro" id="IPR021719">
    <property type="entry name" value="Prot_inh_I78"/>
</dbReference>
<gene>
    <name evidence="2" type="ORF">BSL82_01920</name>
</gene>
<evidence type="ECO:0000256" key="1">
    <source>
        <dbReference type="SAM" id="SignalP"/>
    </source>
</evidence>
<keyword evidence="3" id="KW-1185">Reference proteome</keyword>
<dbReference type="Gene3D" id="3.30.10.10">
    <property type="entry name" value="Trypsin Inhibitor V, subunit A"/>
    <property type="match status" value="1"/>
</dbReference>
<name>A0A1L3ZRF5_9SPHN</name>
<keyword evidence="1" id="KW-0732">Signal</keyword>
<protein>
    <recommendedName>
        <fullName evidence="4">Peptidase inhibitor I78</fullName>
    </recommendedName>
</protein>
<dbReference type="STRING" id="1921510.BSL82_01920"/>
<dbReference type="EMBL" id="CP018221">
    <property type="protein sequence ID" value="API58211.1"/>
    <property type="molecule type" value="Genomic_DNA"/>
</dbReference>
<evidence type="ECO:0000313" key="3">
    <source>
        <dbReference type="Proteomes" id="UP000182063"/>
    </source>
</evidence>
<evidence type="ECO:0008006" key="4">
    <source>
        <dbReference type="Google" id="ProtNLM"/>
    </source>
</evidence>
<accession>A0A1L3ZRF5</accession>
<feature type="chain" id="PRO_5012611499" description="Peptidase inhibitor I78" evidence="1">
    <location>
        <begin position="20"/>
        <end position="94"/>
    </location>
</feature>
<dbReference type="PANTHER" id="PTHR39600:SF1">
    <property type="entry name" value="PEPTIDASE INHIBITOR I78 FAMILY PROTEIN"/>
    <property type="match status" value="1"/>
</dbReference>
<feature type="signal peptide" evidence="1">
    <location>
        <begin position="1"/>
        <end position="19"/>
    </location>
</feature>
<dbReference type="AlphaFoldDB" id="A0A1L3ZRF5"/>
<proteinExistence type="predicted"/>